<accession>A0ABZ0WKQ8</accession>
<dbReference type="SUPFAM" id="SSF56214">
    <property type="entry name" value="4'-phosphopantetheinyl transferase"/>
    <property type="match status" value="2"/>
</dbReference>
<dbReference type="RefSeq" id="WP_114814831.1">
    <property type="nucleotide sequence ID" value="NZ_CP139965.1"/>
</dbReference>
<organism evidence="4 5">
    <name type="scientific">Paraburkholderia kururiensis</name>
    <dbReference type="NCBI Taxonomy" id="984307"/>
    <lineage>
        <taxon>Bacteria</taxon>
        <taxon>Pseudomonadati</taxon>
        <taxon>Pseudomonadota</taxon>
        <taxon>Betaproteobacteria</taxon>
        <taxon>Burkholderiales</taxon>
        <taxon>Burkholderiaceae</taxon>
        <taxon>Paraburkholderia</taxon>
    </lineage>
</organism>
<evidence type="ECO:0000313" key="4">
    <source>
        <dbReference type="EMBL" id="WQD77933.1"/>
    </source>
</evidence>
<evidence type="ECO:0000256" key="1">
    <source>
        <dbReference type="ARBA" id="ARBA00010990"/>
    </source>
</evidence>
<protein>
    <submittedName>
        <fullName evidence="4">4'-phosphopantetheinyl transferase superfamily protein</fullName>
    </submittedName>
</protein>
<feature type="domain" description="4'-phosphopantetheinyl transferase" evidence="3">
    <location>
        <begin position="121"/>
        <end position="197"/>
    </location>
</feature>
<dbReference type="PANTHER" id="PTHR12215">
    <property type="entry name" value="PHOSPHOPANTETHEINE TRANSFERASE"/>
    <property type="match status" value="1"/>
</dbReference>
<sequence>MTTLRAATQALWQEARHACDDALARGFTFVLVLHAAEAFADDRLLTDEDRERSARFHQPSDRHNFVLGRTMVHQLVRARGASTPYAFCRGPYGKPFLPDAPAFSLSHSDRWIACAVSVRDPIGMDIETFSRVGDYRTLQDDVTHLAERRCIEEAMPHERLPLFKRCWTRKEAVLKAVGKGIADDLKGIDVRLNHDEPLLSHPAPLRVIDMRLQDDQVTAALAQAPWVTGTVVMVVRDGVHARKTVLQWR</sequence>
<dbReference type="PANTHER" id="PTHR12215:SF10">
    <property type="entry name" value="L-AMINOADIPATE-SEMIALDEHYDE DEHYDROGENASE-PHOSPHOPANTETHEINYL TRANSFERASE"/>
    <property type="match status" value="1"/>
</dbReference>
<dbReference type="GO" id="GO:0016740">
    <property type="term" value="F:transferase activity"/>
    <property type="evidence" value="ECO:0007669"/>
    <property type="project" value="UniProtKB-KW"/>
</dbReference>
<evidence type="ECO:0000259" key="3">
    <source>
        <dbReference type="Pfam" id="PF01648"/>
    </source>
</evidence>
<dbReference type="InterPro" id="IPR050559">
    <property type="entry name" value="P-Pant_transferase_sf"/>
</dbReference>
<dbReference type="EMBL" id="CP139965">
    <property type="protein sequence ID" value="WQD77933.1"/>
    <property type="molecule type" value="Genomic_DNA"/>
</dbReference>
<keyword evidence="2 4" id="KW-0808">Transferase</keyword>
<dbReference type="Gene3D" id="3.90.470.20">
    <property type="entry name" value="4'-phosphopantetheinyl transferase domain"/>
    <property type="match status" value="1"/>
</dbReference>
<evidence type="ECO:0000313" key="5">
    <source>
        <dbReference type="Proteomes" id="UP001325479"/>
    </source>
</evidence>
<comment type="similarity">
    <text evidence="1">Belongs to the P-Pant transferase superfamily. Gsp/Sfp/HetI/AcpT family.</text>
</comment>
<proteinExistence type="inferred from homology"/>
<dbReference type="InterPro" id="IPR008278">
    <property type="entry name" value="4-PPantetheinyl_Trfase_dom"/>
</dbReference>
<evidence type="ECO:0000256" key="2">
    <source>
        <dbReference type="ARBA" id="ARBA00022679"/>
    </source>
</evidence>
<dbReference type="Pfam" id="PF01648">
    <property type="entry name" value="ACPS"/>
    <property type="match status" value="1"/>
</dbReference>
<dbReference type="Proteomes" id="UP001325479">
    <property type="component" value="Chromosome"/>
</dbReference>
<reference evidence="4 5" key="1">
    <citation type="submission" date="2023-12" db="EMBL/GenBank/DDBJ databases">
        <title>Genome sequencing and assembly of bacterial species from a model synthetic community.</title>
        <authorList>
            <person name="Hogle S.L."/>
        </authorList>
    </citation>
    <scope>NUCLEOTIDE SEQUENCE [LARGE SCALE GENOMIC DNA]</scope>
    <source>
        <strain evidence="4 5">HAMBI 2494</strain>
    </source>
</reference>
<gene>
    <name evidence="4" type="ORF">U0042_28605</name>
</gene>
<name>A0ABZ0WKQ8_9BURK</name>
<keyword evidence="5" id="KW-1185">Reference proteome</keyword>
<dbReference type="InterPro" id="IPR037143">
    <property type="entry name" value="4-PPantetheinyl_Trfase_dom_sf"/>
</dbReference>